<feature type="transmembrane region" description="Helical" evidence="6">
    <location>
        <begin position="152"/>
        <end position="169"/>
    </location>
</feature>
<evidence type="ECO:0000256" key="4">
    <source>
        <dbReference type="ARBA" id="ARBA00023136"/>
    </source>
</evidence>
<sequence length="222" mass="23087">MRVLVALSRLRVTIAYVAISVVVALLMDRLGPHSQWRVLHEASTNLHNLSDGHVATLVTSAFLTDGELNWGWLAAVALVFAAAEWISGSKRFLLTAGVGHVGATAAVAVGLSVGIHADLLADSLAMTVDVGISYAAAAVVGSMIAYLPARGMVVWATGWIVAVVAAAISDPSFTAFGHAGALVIGFALGAAFVHNDGKRLLSNRSHSDATERMQPQHSVTSL</sequence>
<evidence type="ECO:0000256" key="5">
    <source>
        <dbReference type="SAM" id="MobiDB-lite"/>
    </source>
</evidence>
<dbReference type="InterPro" id="IPR035952">
    <property type="entry name" value="Rhomboid-like_sf"/>
</dbReference>
<feature type="transmembrane region" description="Helical" evidence="6">
    <location>
        <begin position="70"/>
        <end position="86"/>
    </location>
</feature>
<organism evidence="7 8">
    <name type="scientific">Rhodococcus sovatensis</name>
    <dbReference type="NCBI Taxonomy" id="1805840"/>
    <lineage>
        <taxon>Bacteria</taxon>
        <taxon>Bacillati</taxon>
        <taxon>Actinomycetota</taxon>
        <taxon>Actinomycetes</taxon>
        <taxon>Mycobacteriales</taxon>
        <taxon>Nocardiaceae</taxon>
        <taxon>Rhodococcus</taxon>
    </lineage>
</organism>
<dbReference type="Gene3D" id="1.20.1540.10">
    <property type="entry name" value="Rhomboid-like"/>
    <property type="match status" value="1"/>
</dbReference>
<feature type="compositionally biased region" description="Polar residues" evidence="5">
    <location>
        <begin position="213"/>
        <end position="222"/>
    </location>
</feature>
<evidence type="ECO:0000313" key="7">
    <source>
        <dbReference type="EMBL" id="WXG69166.1"/>
    </source>
</evidence>
<evidence type="ECO:0000256" key="2">
    <source>
        <dbReference type="ARBA" id="ARBA00022692"/>
    </source>
</evidence>
<feature type="transmembrane region" description="Helical" evidence="6">
    <location>
        <begin position="12"/>
        <end position="30"/>
    </location>
</feature>
<keyword evidence="3 6" id="KW-1133">Transmembrane helix</keyword>
<evidence type="ECO:0000256" key="3">
    <source>
        <dbReference type="ARBA" id="ARBA00022989"/>
    </source>
</evidence>
<name>A0ABZ2PJ26_9NOCA</name>
<keyword evidence="8" id="KW-1185">Reference proteome</keyword>
<protein>
    <submittedName>
        <fullName evidence="7">Rhomboid-like protein</fullName>
    </submittedName>
</protein>
<keyword evidence="4 6" id="KW-0472">Membrane</keyword>
<dbReference type="Proteomes" id="UP001432000">
    <property type="component" value="Chromosome"/>
</dbReference>
<accession>A0ABZ2PJ26</accession>
<feature type="transmembrane region" description="Helical" evidence="6">
    <location>
        <begin position="123"/>
        <end position="145"/>
    </location>
</feature>
<reference evidence="7 8" key="1">
    <citation type="submission" date="2024-03" db="EMBL/GenBank/DDBJ databases">
        <title>Natural products discovery in diverse microorganisms through a two-stage MS feature dereplication strategy.</title>
        <authorList>
            <person name="Zhang R."/>
        </authorList>
    </citation>
    <scope>NUCLEOTIDE SEQUENCE [LARGE SCALE GENOMIC DNA]</scope>
    <source>
        <strain evidence="7 8">18930</strain>
    </source>
</reference>
<evidence type="ECO:0000256" key="1">
    <source>
        <dbReference type="ARBA" id="ARBA00004141"/>
    </source>
</evidence>
<evidence type="ECO:0000313" key="8">
    <source>
        <dbReference type="Proteomes" id="UP001432000"/>
    </source>
</evidence>
<evidence type="ECO:0000256" key="6">
    <source>
        <dbReference type="SAM" id="Phobius"/>
    </source>
</evidence>
<dbReference type="RefSeq" id="WP_338889804.1">
    <property type="nucleotide sequence ID" value="NZ_CP147846.1"/>
</dbReference>
<dbReference type="InterPro" id="IPR046862">
    <property type="entry name" value="Rhomboid_2"/>
</dbReference>
<dbReference type="EMBL" id="CP147846">
    <property type="protein sequence ID" value="WXG69166.1"/>
    <property type="molecule type" value="Genomic_DNA"/>
</dbReference>
<dbReference type="Pfam" id="PF20401">
    <property type="entry name" value="Rhomboid_2"/>
    <property type="match status" value="1"/>
</dbReference>
<gene>
    <name evidence="7" type="ORF">WDS16_00950</name>
</gene>
<feature type="transmembrane region" description="Helical" evidence="6">
    <location>
        <begin position="175"/>
        <end position="194"/>
    </location>
</feature>
<dbReference type="SUPFAM" id="SSF144091">
    <property type="entry name" value="Rhomboid-like"/>
    <property type="match status" value="1"/>
</dbReference>
<feature type="transmembrane region" description="Helical" evidence="6">
    <location>
        <begin position="93"/>
        <end position="117"/>
    </location>
</feature>
<proteinExistence type="predicted"/>
<keyword evidence="2 6" id="KW-0812">Transmembrane</keyword>
<feature type="region of interest" description="Disordered" evidence="5">
    <location>
        <begin position="203"/>
        <end position="222"/>
    </location>
</feature>
<comment type="subcellular location">
    <subcellularLocation>
        <location evidence="1">Membrane</location>
        <topology evidence="1">Multi-pass membrane protein</topology>
    </subcellularLocation>
</comment>